<keyword evidence="5" id="KW-0547">Nucleotide-binding</keyword>
<dbReference type="InterPro" id="IPR016064">
    <property type="entry name" value="NAD/diacylglycerol_kinase_sf"/>
</dbReference>
<reference evidence="13" key="1">
    <citation type="journal article" date="2021" name="PeerJ">
        <title>Extensive microbial diversity within the chicken gut microbiome revealed by metagenomics and culture.</title>
        <authorList>
            <person name="Gilroy R."/>
            <person name="Ravi A."/>
            <person name="Getino M."/>
            <person name="Pursley I."/>
            <person name="Horton D.L."/>
            <person name="Alikhan N.F."/>
            <person name="Baker D."/>
            <person name="Gharbi K."/>
            <person name="Hall N."/>
            <person name="Watson M."/>
            <person name="Adriaenssens E.M."/>
            <person name="Foster-Nyarko E."/>
            <person name="Jarju S."/>
            <person name="Secka A."/>
            <person name="Antonio M."/>
            <person name="Oren A."/>
            <person name="Chaudhuri R.R."/>
            <person name="La Ragione R."/>
            <person name="Hildebrand F."/>
            <person name="Pallen M.J."/>
        </authorList>
    </citation>
    <scope>NUCLEOTIDE SEQUENCE</scope>
    <source>
        <strain evidence="13">CHK121-7720</strain>
    </source>
</reference>
<dbReference type="Proteomes" id="UP000757103">
    <property type="component" value="Unassembled WGS sequence"/>
</dbReference>
<gene>
    <name evidence="13" type="ORF">K8U91_05570</name>
</gene>
<comment type="cofactor">
    <cofactor evidence="1">
        <name>Mg(2+)</name>
        <dbReference type="ChEBI" id="CHEBI:18420"/>
    </cofactor>
</comment>
<dbReference type="Pfam" id="PF19279">
    <property type="entry name" value="YegS_C"/>
    <property type="match status" value="1"/>
</dbReference>
<evidence type="ECO:0000313" key="14">
    <source>
        <dbReference type="Proteomes" id="UP000757103"/>
    </source>
</evidence>
<evidence type="ECO:0000256" key="6">
    <source>
        <dbReference type="ARBA" id="ARBA00022777"/>
    </source>
</evidence>
<dbReference type="PROSITE" id="PS50146">
    <property type="entry name" value="DAGK"/>
    <property type="match status" value="1"/>
</dbReference>
<dbReference type="NCBIfam" id="TIGR00147">
    <property type="entry name" value="YegS/Rv2252/BmrU family lipid kinase"/>
    <property type="match status" value="1"/>
</dbReference>
<protein>
    <submittedName>
        <fullName evidence="13">Diacylglycerol kinase family lipid kinase</fullName>
    </submittedName>
</protein>
<accession>A0A921SV35</accession>
<dbReference type="InterPro" id="IPR005218">
    <property type="entry name" value="Diacylglycerol/lipid_kinase"/>
</dbReference>
<comment type="caution">
    <text evidence="13">The sequence shown here is derived from an EMBL/GenBank/DDBJ whole genome shotgun (WGS) entry which is preliminary data.</text>
</comment>
<dbReference type="Gene3D" id="3.40.50.10330">
    <property type="entry name" value="Probable inorganic polyphosphate/atp-NAD kinase, domain 1"/>
    <property type="match status" value="1"/>
</dbReference>
<dbReference type="GO" id="GO:0046872">
    <property type="term" value="F:metal ion binding"/>
    <property type="evidence" value="ECO:0007669"/>
    <property type="project" value="UniProtKB-KW"/>
</dbReference>
<evidence type="ECO:0000256" key="10">
    <source>
        <dbReference type="ARBA" id="ARBA00023209"/>
    </source>
</evidence>
<dbReference type="GO" id="GO:0005886">
    <property type="term" value="C:plasma membrane"/>
    <property type="evidence" value="ECO:0007669"/>
    <property type="project" value="TreeGrafter"/>
</dbReference>
<evidence type="ECO:0000256" key="7">
    <source>
        <dbReference type="ARBA" id="ARBA00022840"/>
    </source>
</evidence>
<dbReference type="EMBL" id="DYUD01000017">
    <property type="protein sequence ID" value="HJG88927.1"/>
    <property type="molecule type" value="Genomic_DNA"/>
</dbReference>
<evidence type="ECO:0000256" key="3">
    <source>
        <dbReference type="ARBA" id="ARBA00022679"/>
    </source>
</evidence>
<evidence type="ECO:0000259" key="12">
    <source>
        <dbReference type="PROSITE" id="PS50146"/>
    </source>
</evidence>
<dbReference type="InterPro" id="IPR001206">
    <property type="entry name" value="Diacylglycerol_kinase_cat_dom"/>
</dbReference>
<sequence length="322" mass="35085">MPAPKKILAIINPISGTKDKEEIPALIDEVIDSSKYSVECRFTQYAGHAAEMTRQAVADGIDVVLSVGGDGTCNEIARELINTPTTLAIVPVGSGNGLARHLGISMDVRKALDIVNDGVVADLDYCTANGRPFFCTCGVGFDALVSLKFAEGKRRGKLAYVAKALTEYLKYKSETYRIEMPDGTVTEKAFLIACGNASQYGNNAYIAPHASMQDGKIDVTVLMPFTPFDTAGLALLLFTKHIDQDANIKSFTTESLTIKREKPGAMHLDGEPIEMGTRIDIRCFKGGLRALIPAEEPKRSIIEPFASVFWEFIETVRQELNI</sequence>
<dbReference type="PANTHER" id="PTHR12358:SF106">
    <property type="entry name" value="LIPID KINASE YEGS"/>
    <property type="match status" value="1"/>
</dbReference>
<dbReference type="GO" id="GO:0016301">
    <property type="term" value="F:kinase activity"/>
    <property type="evidence" value="ECO:0007669"/>
    <property type="project" value="UniProtKB-KW"/>
</dbReference>
<keyword evidence="2" id="KW-0444">Lipid biosynthesis</keyword>
<keyword evidence="11" id="KW-1208">Phospholipid metabolism</keyword>
<dbReference type="PANTHER" id="PTHR12358">
    <property type="entry name" value="SPHINGOSINE KINASE"/>
    <property type="match status" value="1"/>
</dbReference>
<dbReference type="AlphaFoldDB" id="A0A921SV35"/>
<dbReference type="RefSeq" id="WP_272961334.1">
    <property type="nucleotide sequence ID" value="NZ_CAKMIC010000009.1"/>
</dbReference>
<keyword evidence="3" id="KW-0808">Transferase</keyword>
<evidence type="ECO:0000256" key="9">
    <source>
        <dbReference type="ARBA" id="ARBA00023098"/>
    </source>
</evidence>
<dbReference type="Pfam" id="PF00781">
    <property type="entry name" value="DAGK_cat"/>
    <property type="match status" value="1"/>
</dbReference>
<evidence type="ECO:0000256" key="11">
    <source>
        <dbReference type="ARBA" id="ARBA00023264"/>
    </source>
</evidence>
<organism evidence="13 14">
    <name type="scientific">Barnesiella viscericola</name>
    <dbReference type="NCBI Taxonomy" id="397865"/>
    <lineage>
        <taxon>Bacteria</taxon>
        <taxon>Pseudomonadati</taxon>
        <taxon>Bacteroidota</taxon>
        <taxon>Bacteroidia</taxon>
        <taxon>Bacteroidales</taxon>
        <taxon>Barnesiellaceae</taxon>
        <taxon>Barnesiella</taxon>
    </lineage>
</organism>
<evidence type="ECO:0000256" key="4">
    <source>
        <dbReference type="ARBA" id="ARBA00022723"/>
    </source>
</evidence>
<dbReference type="InterPro" id="IPR045540">
    <property type="entry name" value="YegS/DAGK_C"/>
</dbReference>
<evidence type="ECO:0000256" key="2">
    <source>
        <dbReference type="ARBA" id="ARBA00022516"/>
    </source>
</evidence>
<evidence type="ECO:0000256" key="8">
    <source>
        <dbReference type="ARBA" id="ARBA00022842"/>
    </source>
</evidence>
<dbReference type="SMART" id="SM00046">
    <property type="entry name" value="DAGKc"/>
    <property type="match status" value="1"/>
</dbReference>
<dbReference type="GO" id="GO:0005524">
    <property type="term" value="F:ATP binding"/>
    <property type="evidence" value="ECO:0007669"/>
    <property type="project" value="UniProtKB-KW"/>
</dbReference>
<dbReference type="Gene3D" id="2.60.200.40">
    <property type="match status" value="1"/>
</dbReference>
<keyword evidence="9" id="KW-0443">Lipid metabolism</keyword>
<keyword evidence="6 13" id="KW-0418">Kinase</keyword>
<keyword evidence="7" id="KW-0067">ATP-binding</keyword>
<keyword evidence="10" id="KW-0594">Phospholipid biosynthesis</keyword>
<dbReference type="InterPro" id="IPR050187">
    <property type="entry name" value="Lipid_Phosphate_FormReg"/>
</dbReference>
<keyword evidence="8" id="KW-0460">Magnesium</keyword>
<dbReference type="InterPro" id="IPR017438">
    <property type="entry name" value="ATP-NAD_kinase_N"/>
</dbReference>
<name>A0A921SV35_9BACT</name>
<reference evidence="13" key="2">
    <citation type="submission" date="2021-09" db="EMBL/GenBank/DDBJ databases">
        <authorList>
            <person name="Gilroy R."/>
        </authorList>
    </citation>
    <scope>NUCLEOTIDE SEQUENCE</scope>
    <source>
        <strain evidence="13">CHK121-7720</strain>
    </source>
</reference>
<feature type="domain" description="DAGKc" evidence="12">
    <location>
        <begin position="2"/>
        <end position="132"/>
    </location>
</feature>
<evidence type="ECO:0000313" key="13">
    <source>
        <dbReference type="EMBL" id="HJG88927.1"/>
    </source>
</evidence>
<evidence type="ECO:0000256" key="5">
    <source>
        <dbReference type="ARBA" id="ARBA00022741"/>
    </source>
</evidence>
<dbReference type="GO" id="GO:0008654">
    <property type="term" value="P:phospholipid biosynthetic process"/>
    <property type="evidence" value="ECO:0007669"/>
    <property type="project" value="UniProtKB-KW"/>
</dbReference>
<dbReference type="SUPFAM" id="SSF111331">
    <property type="entry name" value="NAD kinase/diacylglycerol kinase-like"/>
    <property type="match status" value="1"/>
</dbReference>
<keyword evidence="4" id="KW-0479">Metal-binding</keyword>
<proteinExistence type="predicted"/>
<evidence type="ECO:0000256" key="1">
    <source>
        <dbReference type="ARBA" id="ARBA00001946"/>
    </source>
</evidence>